<evidence type="ECO:0000313" key="2">
    <source>
        <dbReference type="EMBL" id="BAF54858.1"/>
    </source>
</evidence>
<proteinExistence type="predicted"/>
<evidence type="ECO:0000256" key="1">
    <source>
        <dbReference type="SAM" id="Phobius"/>
    </source>
</evidence>
<dbReference type="AlphaFoldDB" id="A0AB72VBJ9"/>
<protein>
    <recommendedName>
        <fullName evidence="3">Secreted protein</fullName>
    </recommendedName>
</protein>
<name>A0AB72VBJ9_CORGB</name>
<keyword evidence="1" id="KW-1133">Transmembrane helix</keyword>
<sequence length="73" mass="8079">MVGGFFVSWGGFCGVLWGFVGFIPHLSRVHPAGNSGKTWVGSFRGDQKEKPNRGAETSVIWGIWARLFGLRLR</sequence>
<organism evidence="2">
    <name type="scientific">Corynebacterium glutamicum (strain R)</name>
    <dbReference type="NCBI Taxonomy" id="340322"/>
    <lineage>
        <taxon>Bacteria</taxon>
        <taxon>Bacillati</taxon>
        <taxon>Actinomycetota</taxon>
        <taxon>Actinomycetes</taxon>
        <taxon>Mycobacteriales</taxon>
        <taxon>Corynebacteriaceae</taxon>
        <taxon>Corynebacterium</taxon>
    </lineage>
</organism>
<reference evidence="2" key="1">
    <citation type="journal article" date="2007" name="Microbiology">
        <title>Comparative analysis of the Corynebacterium glutamicum group and complete genome sequence of strain R.</title>
        <authorList>
            <person name="Yukawa H."/>
            <person name="Omumasaba C.A."/>
            <person name="Nonaka H."/>
            <person name="Kos P."/>
            <person name="Okai N."/>
            <person name="Suzuki N."/>
            <person name="Suda M."/>
            <person name="Tsuge Y."/>
            <person name="Watanabe J."/>
            <person name="Ikeda Y."/>
            <person name="Vertes A.A."/>
            <person name="Inui M."/>
        </authorList>
    </citation>
    <scope>NUCLEOTIDE SEQUENCE</scope>
    <source>
        <strain evidence="2">R</strain>
    </source>
</reference>
<keyword evidence="1" id="KW-0812">Transmembrane</keyword>
<dbReference type="EMBL" id="AP009044">
    <property type="protein sequence ID" value="BAF54858.1"/>
    <property type="molecule type" value="Genomic_DNA"/>
</dbReference>
<dbReference type="Proteomes" id="UP000006698">
    <property type="component" value="Chromosome"/>
</dbReference>
<dbReference type="KEGG" id="cgt:cgR_5033"/>
<gene>
    <name evidence="2" type="ordered locus">cgR_5033</name>
</gene>
<accession>A0AB72VBJ9</accession>
<keyword evidence="1" id="KW-0472">Membrane</keyword>
<evidence type="ECO:0008006" key="3">
    <source>
        <dbReference type="Google" id="ProtNLM"/>
    </source>
</evidence>
<feature type="transmembrane region" description="Helical" evidence="1">
    <location>
        <begin position="6"/>
        <end position="27"/>
    </location>
</feature>